<dbReference type="InterPro" id="IPR039424">
    <property type="entry name" value="SBP_5"/>
</dbReference>
<dbReference type="GO" id="GO:0043190">
    <property type="term" value="C:ATP-binding cassette (ABC) transporter complex"/>
    <property type="evidence" value="ECO:0007669"/>
    <property type="project" value="InterPro"/>
</dbReference>
<feature type="compositionally biased region" description="Basic and acidic residues" evidence="1">
    <location>
        <begin position="39"/>
        <end position="57"/>
    </location>
</feature>
<protein>
    <submittedName>
        <fullName evidence="3">Peptide/nickel transport system substrate-binding protein</fullName>
    </submittedName>
</protein>
<organism evidence="3 4">
    <name type="scientific">Maledivibacter halophilus</name>
    <dbReference type="NCBI Taxonomy" id="36842"/>
    <lineage>
        <taxon>Bacteria</taxon>
        <taxon>Bacillati</taxon>
        <taxon>Bacillota</taxon>
        <taxon>Clostridia</taxon>
        <taxon>Peptostreptococcales</taxon>
        <taxon>Caminicellaceae</taxon>
        <taxon>Maledivibacter</taxon>
    </lineage>
</organism>
<dbReference type="PANTHER" id="PTHR30290">
    <property type="entry name" value="PERIPLASMIC BINDING COMPONENT OF ABC TRANSPORTER"/>
    <property type="match status" value="1"/>
</dbReference>
<feature type="domain" description="Solute-binding protein family 5" evidence="2">
    <location>
        <begin position="97"/>
        <end position="461"/>
    </location>
</feature>
<dbReference type="GO" id="GO:0015833">
    <property type="term" value="P:peptide transport"/>
    <property type="evidence" value="ECO:0007669"/>
    <property type="project" value="TreeGrafter"/>
</dbReference>
<dbReference type="STRING" id="36842.SAMN02194393_03608"/>
<sequence length="542" mass="61745">MKKVLRNNKVTILVLIIAMMLSSALLIGCSGQKTTEPADTAKPKETTDEQKQEETIKDEEIVLAAPRDVAPGKEDAFFTSVILYIWEPLIGMGENGEPVPKLATSWEASEDKKEWTLKLREGVIFHNGEKFNANSVVANFNRYKKMKSRNSKFYTFNVDKVYPGLIDCEKTDDFTVKITFKNPLPTLPYNMVNFGSPIYSSDSFDENGDFVGIPSATGPFKLVEMEKDSYCVLESYKGYYGEKAKAEKIRVKVIPDAQTRYSALKAEEIMGVMDLGAITPALAEELLKDDRFEKSVEKSTISHYISANGNKPPFDNLNMRKAISLALDRQLIVDEFYKGLGKPTQNILNYASPFEKIIEHEYDIEKAKQLAKEALKGEKKDIDMIVPSAFTQKYPYKEEAEYIQATLKELGLNVNILIYDWPTFKELRKNGEFNLSMHIQGLPNMEPYSIFDRFMRSNGSTNIAYNLGYKNDRVDELMDKLDQTLDLDERAKIYDELQDLSAEELPTIPLFCDANLIVFNKKIDGYKSIIYGTTLPELHWRK</sequence>
<dbReference type="InterPro" id="IPR000914">
    <property type="entry name" value="SBP_5_dom"/>
</dbReference>
<gene>
    <name evidence="3" type="ORF">SAMN02194393_03608</name>
</gene>
<dbReference type="Gene3D" id="3.90.76.10">
    <property type="entry name" value="Dipeptide-binding Protein, Domain 1"/>
    <property type="match status" value="1"/>
</dbReference>
<dbReference type="InterPro" id="IPR030678">
    <property type="entry name" value="Peptide/Ni-bd"/>
</dbReference>
<evidence type="ECO:0000256" key="1">
    <source>
        <dbReference type="SAM" id="MobiDB-lite"/>
    </source>
</evidence>
<evidence type="ECO:0000313" key="3">
    <source>
        <dbReference type="EMBL" id="SKC81417.1"/>
    </source>
</evidence>
<dbReference type="EMBL" id="FUZT01000009">
    <property type="protein sequence ID" value="SKC81417.1"/>
    <property type="molecule type" value="Genomic_DNA"/>
</dbReference>
<dbReference type="Proteomes" id="UP000190285">
    <property type="component" value="Unassembled WGS sequence"/>
</dbReference>
<dbReference type="SUPFAM" id="SSF53850">
    <property type="entry name" value="Periplasmic binding protein-like II"/>
    <property type="match status" value="1"/>
</dbReference>
<evidence type="ECO:0000313" key="4">
    <source>
        <dbReference type="Proteomes" id="UP000190285"/>
    </source>
</evidence>
<feature type="region of interest" description="Disordered" evidence="1">
    <location>
        <begin position="32"/>
        <end position="57"/>
    </location>
</feature>
<dbReference type="Gene3D" id="3.40.190.10">
    <property type="entry name" value="Periplasmic binding protein-like II"/>
    <property type="match status" value="1"/>
</dbReference>
<dbReference type="Pfam" id="PF00496">
    <property type="entry name" value="SBP_bac_5"/>
    <property type="match status" value="1"/>
</dbReference>
<dbReference type="AlphaFoldDB" id="A0A1T5LZL4"/>
<evidence type="ECO:0000259" key="2">
    <source>
        <dbReference type="Pfam" id="PF00496"/>
    </source>
</evidence>
<dbReference type="Gene3D" id="3.10.105.10">
    <property type="entry name" value="Dipeptide-binding Protein, Domain 3"/>
    <property type="match status" value="1"/>
</dbReference>
<dbReference type="GO" id="GO:1904680">
    <property type="term" value="F:peptide transmembrane transporter activity"/>
    <property type="evidence" value="ECO:0007669"/>
    <property type="project" value="TreeGrafter"/>
</dbReference>
<dbReference type="PIRSF" id="PIRSF002741">
    <property type="entry name" value="MppA"/>
    <property type="match status" value="1"/>
</dbReference>
<dbReference type="RefSeq" id="WP_079493455.1">
    <property type="nucleotide sequence ID" value="NZ_FUZT01000009.1"/>
</dbReference>
<dbReference type="CDD" id="cd00995">
    <property type="entry name" value="PBP2_NikA_DppA_OppA_like"/>
    <property type="match status" value="1"/>
</dbReference>
<dbReference type="GO" id="GO:0042597">
    <property type="term" value="C:periplasmic space"/>
    <property type="evidence" value="ECO:0007669"/>
    <property type="project" value="UniProtKB-ARBA"/>
</dbReference>
<accession>A0A1T5LZL4</accession>
<keyword evidence="4" id="KW-1185">Reference proteome</keyword>
<dbReference type="PROSITE" id="PS51257">
    <property type="entry name" value="PROKAR_LIPOPROTEIN"/>
    <property type="match status" value="1"/>
</dbReference>
<name>A0A1T5LZL4_9FIRM</name>
<dbReference type="OrthoDB" id="9772924at2"/>
<reference evidence="3 4" key="1">
    <citation type="submission" date="2017-02" db="EMBL/GenBank/DDBJ databases">
        <authorList>
            <person name="Peterson S.W."/>
        </authorList>
    </citation>
    <scope>NUCLEOTIDE SEQUENCE [LARGE SCALE GENOMIC DNA]</scope>
    <source>
        <strain evidence="3 4">M1</strain>
    </source>
</reference>
<proteinExistence type="predicted"/>